<dbReference type="PANTHER" id="PTHR13504">
    <property type="entry name" value="FIDO DOMAIN-CONTAINING PROTEIN DDB_G0283145"/>
    <property type="match status" value="1"/>
</dbReference>
<dbReference type="Pfam" id="PF12728">
    <property type="entry name" value="HTH_17"/>
    <property type="match status" value="1"/>
</dbReference>
<dbReference type="Proteomes" id="UP000603545">
    <property type="component" value="Unassembled WGS sequence"/>
</dbReference>
<dbReference type="GO" id="GO:0005524">
    <property type="term" value="F:ATP binding"/>
    <property type="evidence" value="ECO:0007669"/>
    <property type="project" value="UniProtKB-KW"/>
</dbReference>
<dbReference type="InterPro" id="IPR041657">
    <property type="entry name" value="HTH_17"/>
</dbReference>
<dbReference type="Pfam" id="PF02661">
    <property type="entry name" value="Fic"/>
    <property type="match status" value="1"/>
</dbReference>
<keyword evidence="2" id="KW-0067">ATP-binding</keyword>
<evidence type="ECO:0000256" key="3">
    <source>
        <dbReference type="PIRSR" id="PIRSR640198-3"/>
    </source>
</evidence>
<comment type="caution">
    <text evidence="5">The sequence shown here is derived from an EMBL/GenBank/DDBJ whole genome shotgun (WGS) entry which is preliminary data.</text>
</comment>
<dbReference type="PROSITE" id="PS51459">
    <property type="entry name" value="FIDO"/>
    <property type="match status" value="1"/>
</dbReference>
<keyword evidence="2" id="KW-0547">Nucleotide-binding</keyword>
<evidence type="ECO:0000256" key="2">
    <source>
        <dbReference type="PIRSR" id="PIRSR640198-2"/>
    </source>
</evidence>
<feature type="domain" description="Fido" evidence="4">
    <location>
        <begin position="100"/>
        <end position="235"/>
    </location>
</feature>
<name>A0A8J6TCR0_9BACT</name>
<dbReference type="InterPro" id="IPR040198">
    <property type="entry name" value="Fido_containing"/>
</dbReference>
<accession>A0A8J6TCR0</accession>
<feature type="active site" evidence="1">
    <location>
        <position position="178"/>
    </location>
</feature>
<reference evidence="5 6" key="1">
    <citation type="submission" date="2020-08" db="EMBL/GenBank/DDBJ databases">
        <title>Bridging the membrane lipid divide: bacteria of the FCB group superphylum have the potential to synthesize archaeal ether lipids.</title>
        <authorList>
            <person name="Villanueva L."/>
            <person name="Von Meijenfeldt F.A.B."/>
            <person name="Westbye A.B."/>
            <person name="Yadav S."/>
            <person name="Hopmans E.C."/>
            <person name="Dutilh B.E."/>
            <person name="Sinninghe Damste J.S."/>
        </authorList>
    </citation>
    <scope>NUCLEOTIDE SEQUENCE [LARGE SCALE GENOMIC DNA]</scope>
    <source>
        <strain evidence="5">NIOZ-UU82</strain>
    </source>
</reference>
<dbReference type="PANTHER" id="PTHR13504:SF38">
    <property type="entry name" value="FIDO DOMAIN-CONTAINING PROTEIN"/>
    <property type="match status" value="1"/>
</dbReference>
<evidence type="ECO:0000256" key="1">
    <source>
        <dbReference type="PIRSR" id="PIRSR640198-1"/>
    </source>
</evidence>
<evidence type="ECO:0000259" key="4">
    <source>
        <dbReference type="PROSITE" id="PS51459"/>
    </source>
</evidence>
<organism evidence="5 6">
    <name type="scientific">Candidatus Desulfaltia bathyphila</name>
    <dbReference type="NCBI Taxonomy" id="2841697"/>
    <lineage>
        <taxon>Bacteria</taxon>
        <taxon>Pseudomonadati</taxon>
        <taxon>Thermodesulfobacteriota</taxon>
        <taxon>Desulfobacteria</taxon>
        <taxon>Desulfobacterales</taxon>
        <taxon>Desulfobacterales incertae sedis</taxon>
        <taxon>Candidatus Desulfaltia</taxon>
    </lineage>
</organism>
<feature type="binding site" evidence="2">
    <location>
        <begin position="214"/>
        <end position="215"/>
    </location>
    <ligand>
        <name>ATP</name>
        <dbReference type="ChEBI" id="CHEBI:30616"/>
    </ligand>
</feature>
<dbReference type="AlphaFoldDB" id="A0A8J6TCR0"/>
<gene>
    <name evidence="5" type="ORF">H8E80_09995</name>
</gene>
<dbReference type="InterPro" id="IPR003812">
    <property type="entry name" value="Fido"/>
</dbReference>
<sequence>MLSDRINKLLARIDLGKNIIDSHRPFPDVVLSRLRHNLIIEWTYNSNAIEGNTLTLKETLLVLEDGLTIGKKSLKEHLEAINHKEAIIFVEELASASHKITERNINEIHSLILKEIDKDYAGRYRDIQVRISGSSYLPPDPLFVPELMEQFAEKWLANSRQHPVVQATMAHFELVSIHPFIDGNGRTARLLMNLILMKHGYFPAVILKNDRKKYYDTLEKGHRGKIDDFIFFVGRALERTINLYLEAIPNVKTNFLTLAEAAKISPYSKDYLNILARRGSIPAFKLKRNWLVSKEALEGYIKSHKKSLTL</sequence>
<dbReference type="Gene3D" id="1.10.3290.10">
    <property type="entry name" value="Fido-like domain"/>
    <property type="match status" value="1"/>
</dbReference>
<dbReference type="SUPFAM" id="SSF140931">
    <property type="entry name" value="Fic-like"/>
    <property type="match status" value="1"/>
</dbReference>
<feature type="site" description="Important for autoinhibition of adenylyltransferase activity" evidence="3">
    <location>
        <position position="50"/>
    </location>
</feature>
<proteinExistence type="predicted"/>
<protein>
    <submittedName>
        <fullName evidence="5">Fic family protein</fullName>
    </submittedName>
</protein>
<dbReference type="InterPro" id="IPR036597">
    <property type="entry name" value="Fido-like_dom_sf"/>
</dbReference>
<evidence type="ECO:0000313" key="5">
    <source>
        <dbReference type="EMBL" id="MBC8200353.1"/>
    </source>
</evidence>
<feature type="binding site" evidence="2">
    <location>
        <begin position="182"/>
        <end position="189"/>
    </location>
    <ligand>
        <name>ATP</name>
        <dbReference type="ChEBI" id="CHEBI:30616"/>
    </ligand>
</feature>
<dbReference type="EMBL" id="JACNLL010000098">
    <property type="protein sequence ID" value="MBC8200353.1"/>
    <property type="molecule type" value="Genomic_DNA"/>
</dbReference>
<evidence type="ECO:0000313" key="6">
    <source>
        <dbReference type="Proteomes" id="UP000603545"/>
    </source>
</evidence>